<sequence length="84" mass="9675">FGNPGGIPASFIFLTKWAPQFAPGLSILIGLNVMAVVLCSIMTIYYRRENARRDREFKAPQQYTEEKALERTRGDYTSYFQYTV</sequence>
<evidence type="ECO:0000256" key="1">
    <source>
        <dbReference type="SAM" id="Phobius"/>
    </source>
</evidence>
<dbReference type="EMBL" id="JAVRRJ010000008">
    <property type="protein sequence ID" value="KAK5082343.1"/>
    <property type="molecule type" value="Genomic_DNA"/>
</dbReference>
<evidence type="ECO:0000313" key="2">
    <source>
        <dbReference type="EMBL" id="KAK5082343.1"/>
    </source>
</evidence>
<feature type="transmembrane region" description="Helical" evidence="1">
    <location>
        <begin position="25"/>
        <end position="46"/>
    </location>
</feature>
<feature type="non-terminal residue" evidence="2">
    <location>
        <position position="1"/>
    </location>
</feature>
<name>A0AAN7Y4F2_9EURO</name>
<keyword evidence="1" id="KW-1133">Transmembrane helix</keyword>
<dbReference type="Proteomes" id="UP001309876">
    <property type="component" value="Unassembled WGS sequence"/>
</dbReference>
<gene>
    <name evidence="2" type="ORF">LTR05_007489</name>
</gene>
<keyword evidence="1" id="KW-0472">Membrane</keyword>
<organism evidence="2 3">
    <name type="scientific">Lithohypha guttulata</name>
    <dbReference type="NCBI Taxonomy" id="1690604"/>
    <lineage>
        <taxon>Eukaryota</taxon>
        <taxon>Fungi</taxon>
        <taxon>Dikarya</taxon>
        <taxon>Ascomycota</taxon>
        <taxon>Pezizomycotina</taxon>
        <taxon>Eurotiomycetes</taxon>
        <taxon>Chaetothyriomycetidae</taxon>
        <taxon>Chaetothyriales</taxon>
        <taxon>Trichomeriaceae</taxon>
        <taxon>Lithohypha</taxon>
    </lineage>
</organism>
<protein>
    <submittedName>
        <fullName evidence="2">Uncharacterized protein</fullName>
    </submittedName>
</protein>
<evidence type="ECO:0000313" key="3">
    <source>
        <dbReference type="Proteomes" id="UP001309876"/>
    </source>
</evidence>
<keyword evidence="3" id="KW-1185">Reference proteome</keyword>
<reference evidence="2 3" key="1">
    <citation type="submission" date="2023-08" db="EMBL/GenBank/DDBJ databases">
        <title>Black Yeasts Isolated from many extreme environments.</title>
        <authorList>
            <person name="Coleine C."/>
            <person name="Stajich J.E."/>
            <person name="Selbmann L."/>
        </authorList>
    </citation>
    <scope>NUCLEOTIDE SEQUENCE [LARGE SCALE GENOMIC DNA]</scope>
    <source>
        <strain evidence="2 3">CCFEE 5910</strain>
    </source>
</reference>
<keyword evidence="1" id="KW-0812">Transmembrane</keyword>
<comment type="caution">
    <text evidence="2">The sequence shown here is derived from an EMBL/GenBank/DDBJ whole genome shotgun (WGS) entry which is preliminary data.</text>
</comment>
<proteinExistence type="predicted"/>
<accession>A0AAN7Y4F2</accession>
<dbReference type="AlphaFoldDB" id="A0AAN7Y4F2"/>